<dbReference type="OrthoDB" id="8195041at2759"/>
<protein>
    <submittedName>
        <fullName evidence="2">Uncharacterized protein LOC108735862</fullName>
    </submittedName>
</protein>
<organism evidence="1 2">
    <name type="scientific">Agrilus planipennis</name>
    <name type="common">Emerald ash borer</name>
    <name type="synonym">Agrilus marcopoli</name>
    <dbReference type="NCBI Taxonomy" id="224129"/>
    <lineage>
        <taxon>Eukaryota</taxon>
        <taxon>Metazoa</taxon>
        <taxon>Ecdysozoa</taxon>
        <taxon>Arthropoda</taxon>
        <taxon>Hexapoda</taxon>
        <taxon>Insecta</taxon>
        <taxon>Pterygota</taxon>
        <taxon>Neoptera</taxon>
        <taxon>Endopterygota</taxon>
        <taxon>Coleoptera</taxon>
        <taxon>Polyphaga</taxon>
        <taxon>Elateriformia</taxon>
        <taxon>Buprestoidea</taxon>
        <taxon>Buprestidae</taxon>
        <taxon>Agrilinae</taxon>
        <taxon>Agrilus</taxon>
    </lineage>
</organism>
<name>A0A1W4WI06_AGRPL</name>
<dbReference type="AlphaFoldDB" id="A0A1W4WI06"/>
<reference evidence="2" key="1">
    <citation type="submission" date="2025-08" db="UniProtKB">
        <authorList>
            <consortium name="RefSeq"/>
        </authorList>
    </citation>
    <scope>IDENTIFICATION</scope>
    <source>
        <tissue evidence="2">Entire body</tissue>
    </source>
</reference>
<evidence type="ECO:0000313" key="2">
    <source>
        <dbReference type="RefSeq" id="XP_018323569.1"/>
    </source>
</evidence>
<dbReference type="Proteomes" id="UP000192223">
    <property type="component" value="Unplaced"/>
</dbReference>
<dbReference type="SUPFAM" id="SSF50969">
    <property type="entry name" value="YVTN repeat-like/Quinoprotein amine dehydrogenase"/>
    <property type="match status" value="1"/>
</dbReference>
<evidence type="ECO:0000313" key="1">
    <source>
        <dbReference type="Proteomes" id="UP000192223"/>
    </source>
</evidence>
<accession>A0A1W4WI06</accession>
<dbReference type="InParanoid" id="A0A1W4WI06"/>
<dbReference type="CTD" id="37450"/>
<dbReference type="RefSeq" id="XP_018323569.1">
    <property type="nucleotide sequence ID" value="XM_018468067.1"/>
</dbReference>
<sequence>MHPRSGSLNTKRDNEDADGLEEDNCEIKTLKINTSKWKTLHHRLLQHHCLFECPVSNPKKTGNYAIKFEKRLLQDTDQVKALFNPDDTTNIGLPYPLTFPGQVSPDVDPCTKLVIEKDKYRQDLQYYRSVHKTHKGRIEFIKEKEFCVLPKYLIDISKGALKDPDPFFKGSYDWYYTGGIIDTINLMGIAYTVYPIKNGSLGIIESDEHHRSHELDCDLQSDVGNPIYSLRSNEFNKGFATLLRKKYELFLVCTTFEDDLFQSSLVWKRESLLTPYIDFKIDLTTNSQIATVDLSHCLQLLDLESNKVLNEYSVASVSETLPDQLAQIEYLNSKTILCTNRKTIQQLDLNSGELQKFNVKADFYNCDDVCCFVGSQRNNKYIYVATTHNLLKIDLRNMRKTGNYLYVNKWAHMMTTPPVVMSYSVVDDDFECLYLSGPKFSDKVLLNLSTNTQLPAYVPNIDDALNTLNLTGNIRYGEEIRERVRLCNAGNGIIKARERNLTLVTANSVGDVFEQEVTHRNPPERTEQFARWLDQIPKKRRPLEITGVSNMGGYFFGMINDDADEYYLKKMRKENKQVQRLKDEFFDLDITDPKFKAMNAVWEDENLDDTSKHLADEVTPKLKVTEWLQTANESTGDLSGFEYLSDIQF</sequence>
<gene>
    <name evidence="2" type="primary">LOC108735862</name>
</gene>
<dbReference type="KEGG" id="apln:108735862"/>
<dbReference type="FunCoup" id="A0A1W4WI06">
    <property type="interactions" value="142"/>
</dbReference>
<dbReference type="GeneID" id="108735862"/>
<keyword evidence="1" id="KW-1185">Reference proteome</keyword>
<proteinExistence type="predicted"/>
<dbReference type="InterPro" id="IPR011044">
    <property type="entry name" value="Quino_amine_DH_bsu"/>
</dbReference>